<feature type="transmembrane region" description="Helical" evidence="7">
    <location>
        <begin position="204"/>
        <end position="226"/>
    </location>
</feature>
<sequence>MRESPTAAALPRAGAARAALPTPQLLRGILRLAAPTSLIALLQASAQLIETWLAARQGTAALAGWAVVLPFALLLQQMSTGAMGGGVVSAIARALGAGRREEASSLVLHALIIAITAGLAFAVALAGFPRGVLGAVAGATAAEAATTYAIWLFGAGAVPAWLANTLASVLRGGGRHALAARVLSLMWIAFPLLAWLLAEPAGMGLAGIGAALAAVSWAAALAMAVVVARGGAGFTPVLRMRPSRALFARILSVGLVACALASVANLTTILVTAQLRHHGTAAVAAYGISARLEFLMIPLAFGVGSALTALVGRAVGAGDWATARRTAWAGALLALAVAGLVGAAVGLAPARFAALFTHDAQVAAIAARALSWVGPAFGGFGLGMALYFASMGAGRMRWPVAAGLARIGLAAGGGWLLANVAGMGLDGHFLGVALGISAYGLVTALGVRPGAWSAR</sequence>
<gene>
    <name evidence="8" type="ORF">BKK80_19155</name>
</gene>
<dbReference type="InterPro" id="IPR052031">
    <property type="entry name" value="Membrane_Transporter-Flippase"/>
</dbReference>
<feature type="transmembrane region" description="Helical" evidence="7">
    <location>
        <begin position="148"/>
        <end position="166"/>
    </location>
</feature>
<keyword evidence="9" id="KW-1185">Reference proteome</keyword>
<evidence type="ECO:0000256" key="4">
    <source>
        <dbReference type="ARBA" id="ARBA00022692"/>
    </source>
</evidence>
<dbReference type="EMBL" id="CP017754">
    <property type="protein sequence ID" value="AOZ08254.1"/>
    <property type="molecule type" value="Genomic_DNA"/>
</dbReference>
<feature type="transmembrane region" description="Helical" evidence="7">
    <location>
        <begin position="106"/>
        <end position="128"/>
    </location>
</feature>
<dbReference type="Proteomes" id="UP000177515">
    <property type="component" value="Chromosome 1"/>
</dbReference>
<evidence type="ECO:0000313" key="8">
    <source>
        <dbReference type="EMBL" id="AOZ08254.1"/>
    </source>
</evidence>
<evidence type="ECO:0000256" key="3">
    <source>
        <dbReference type="ARBA" id="ARBA00022475"/>
    </source>
</evidence>
<organism evidence="8 9">
    <name type="scientific">Cupriavidus malaysiensis</name>
    <dbReference type="NCBI Taxonomy" id="367825"/>
    <lineage>
        <taxon>Bacteria</taxon>
        <taxon>Pseudomonadati</taxon>
        <taxon>Pseudomonadota</taxon>
        <taxon>Betaproteobacteria</taxon>
        <taxon>Burkholderiales</taxon>
        <taxon>Burkholderiaceae</taxon>
        <taxon>Cupriavidus</taxon>
    </lineage>
</organism>
<feature type="transmembrane region" description="Helical" evidence="7">
    <location>
        <begin position="400"/>
        <end position="421"/>
    </location>
</feature>
<keyword evidence="4 7" id="KW-0812">Transmembrane</keyword>
<keyword evidence="2" id="KW-0813">Transport</keyword>
<feature type="transmembrane region" description="Helical" evidence="7">
    <location>
        <begin position="246"/>
        <end position="275"/>
    </location>
</feature>
<feature type="transmembrane region" description="Helical" evidence="7">
    <location>
        <begin position="55"/>
        <end position="75"/>
    </location>
</feature>
<keyword evidence="5 7" id="KW-1133">Transmembrane helix</keyword>
<feature type="transmembrane region" description="Helical" evidence="7">
    <location>
        <begin position="178"/>
        <end position="198"/>
    </location>
</feature>
<dbReference type="RefSeq" id="WP_071070930.1">
    <property type="nucleotide sequence ID" value="NZ_CP017754.1"/>
</dbReference>
<name>A0ABM6F9A4_9BURK</name>
<dbReference type="InterPro" id="IPR002528">
    <property type="entry name" value="MATE_fam"/>
</dbReference>
<feature type="transmembrane region" description="Helical" evidence="7">
    <location>
        <begin position="295"/>
        <end position="315"/>
    </location>
</feature>
<evidence type="ECO:0000256" key="2">
    <source>
        <dbReference type="ARBA" id="ARBA00022448"/>
    </source>
</evidence>
<accession>A0ABM6F9A4</accession>
<evidence type="ECO:0000256" key="5">
    <source>
        <dbReference type="ARBA" id="ARBA00022989"/>
    </source>
</evidence>
<reference evidence="8 9" key="1">
    <citation type="submission" date="2016-10" db="EMBL/GenBank/DDBJ databases">
        <title>Complete genome sequences of three Cupriavidus strains isolated from various Malaysian environments.</title>
        <authorList>
            <person name="Abdullah A.A.-A."/>
            <person name="Shafie N.A.H."/>
            <person name="Lau N.S."/>
        </authorList>
    </citation>
    <scope>NUCLEOTIDE SEQUENCE [LARGE SCALE GENOMIC DNA]</scope>
    <source>
        <strain evidence="8 9">USMAA1020</strain>
    </source>
</reference>
<feature type="transmembrane region" description="Helical" evidence="7">
    <location>
        <begin position="427"/>
        <end position="447"/>
    </location>
</feature>
<evidence type="ECO:0000256" key="1">
    <source>
        <dbReference type="ARBA" id="ARBA00004651"/>
    </source>
</evidence>
<keyword evidence="6 7" id="KW-0472">Membrane</keyword>
<keyword evidence="3" id="KW-1003">Cell membrane</keyword>
<protein>
    <submittedName>
        <fullName evidence="8">Multidrug transporter MatE</fullName>
    </submittedName>
</protein>
<evidence type="ECO:0000256" key="7">
    <source>
        <dbReference type="SAM" id="Phobius"/>
    </source>
</evidence>
<feature type="transmembrane region" description="Helical" evidence="7">
    <location>
        <begin position="369"/>
        <end position="388"/>
    </location>
</feature>
<evidence type="ECO:0000313" key="9">
    <source>
        <dbReference type="Proteomes" id="UP000177515"/>
    </source>
</evidence>
<dbReference type="PANTHER" id="PTHR43549">
    <property type="entry name" value="MULTIDRUG RESISTANCE PROTEIN YPNP-RELATED"/>
    <property type="match status" value="1"/>
</dbReference>
<comment type="subcellular location">
    <subcellularLocation>
        <location evidence="1">Cell membrane</location>
        <topology evidence="1">Multi-pass membrane protein</topology>
    </subcellularLocation>
</comment>
<dbReference type="PANTHER" id="PTHR43549:SF3">
    <property type="entry name" value="MULTIDRUG RESISTANCE PROTEIN YPNP-RELATED"/>
    <property type="match status" value="1"/>
</dbReference>
<proteinExistence type="predicted"/>
<feature type="transmembrane region" description="Helical" evidence="7">
    <location>
        <begin position="327"/>
        <end position="349"/>
    </location>
</feature>
<dbReference type="Pfam" id="PF01554">
    <property type="entry name" value="MatE"/>
    <property type="match status" value="2"/>
</dbReference>
<evidence type="ECO:0000256" key="6">
    <source>
        <dbReference type="ARBA" id="ARBA00023136"/>
    </source>
</evidence>